<feature type="signal peptide" evidence="1">
    <location>
        <begin position="1"/>
        <end position="18"/>
    </location>
</feature>
<evidence type="ECO:0000313" key="2">
    <source>
        <dbReference type="EMBL" id="EIT70681.1"/>
    </source>
</evidence>
<evidence type="ECO:0008006" key="4">
    <source>
        <dbReference type="Google" id="ProtNLM"/>
    </source>
</evidence>
<dbReference type="AlphaFoldDB" id="I8I3M5"/>
<evidence type="ECO:0000313" key="3">
    <source>
        <dbReference type="Proteomes" id="UP000003704"/>
    </source>
</evidence>
<name>I8I3M5_9GAMM</name>
<sequence>MRKLFTVLMLLLPIELQAAGSFQPTERQLRYTLDIDAQQQWRNDKQWSKSTSRQRYEIATRLRSDGRLYSDNLLDPDTEQRTRIKSEYYIYQGLLKLRSEYGGRLPSLAELGTRAPTKPPQADGRCMEAMSCGAETAERYAALTAMQHNTAEELEAFIASYDEPGGRYRYFRGYPGCPNTLKLTHAAHFEGEQAFDREKKKLQPFTLDWKAESRGNAIEQRALCEHYVVVVDEQTKAVYVENLFIPSARGSSVLTVSGKSESREADLPVPSEVLAWTQEQIGLSRDRVSKQASLRITRPLDGNATVLGAFDGVAKVKLDWAFEPAN</sequence>
<organism evidence="2 3">
    <name type="scientific">Hydrocarboniphaga effusa AP103</name>
    <dbReference type="NCBI Taxonomy" id="1172194"/>
    <lineage>
        <taxon>Bacteria</taxon>
        <taxon>Pseudomonadati</taxon>
        <taxon>Pseudomonadota</taxon>
        <taxon>Gammaproteobacteria</taxon>
        <taxon>Nevskiales</taxon>
        <taxon>Nevskiaceae</taxon>
        <taxon>Hydrocarboniphaga</taxon>
    </lineage>
</organism>
<keyword evidence="1" id="KW-0732">Signal</keyword>
<dbReference type="OrthoDB" id="7063116at2"/>
<comment type="caution">
    <text evidence="2">The sequence shown here is derived from an EMBL/GenBank/DDBJ whole genome shotgun (WGS) entry which is preliminary data.</text>
</comment>
<evidence type="ECO:0000256" key="1">
    <source>
        <dbReference type="SAM" id="SignalP"/>
    </source>
</evidence>
<dbReference type="EMBL" id="AKGD01000001">
    <property type="protein sequence ID" value="EIT70681.1"/>
    <property type="molecule type" value="Genomic_DNA"/>
</dbReference>
<protein>
    <recommendedName>
        <fullName evidence="4">Secreted protein</fullName>
    </recommendedName>
</protein>
<accession>I8I3M5</accession>
<gene>
    <name evidence="2" type="ORF">WQQ_08180</name>
</gene>
<reference evidence="2 3" key="1">
    <citation type="journal article" date="2012" name="J. Bacteriol.">
        <title>Genome Sequence of n-Alkane-Degrading Hydrocarboniphaga effusa Strain AP103T (ATCC BAA-332T).</title>
        <authorList>
            <person name="Chang H.K."/>
            <person name="Zylstra G.J."/>
            <person name="Chae J.C."/>
        </authorList>
    </citation>
    <scope>NUCLEOTIDE SEQUENCE [LARGE SCALE GENOMIC DNA]</scope>
    <source>
        <strain evidence="2 3">AP103</strain>
    </source>
</reference>
<proteinExistence type="predicted"/>
<feature type="chain" id="PRO_5003713663" description="Secreted protein" evidence="1">
    <location>
        <begin position="19"/>
        <end position="326"/>
    </location>
</feature>
<dbReference type="Proteomes" id="UP000003704">
    <property type="component" value="Unassembled WGS sequence"/>
</dbReference>
<dbReference type="STRING" id="1172194.WQQ_08180"/>
<keyword evidence="3" id="KW-1185">Reference proteome</keyword>
<dbReference type="RefSeq" id="WP_007183774.1">
    <property type="nucleotide sequence ID" value="NZ_AKGD01000001.1"/>
</dbReference>